<dbReference type="Proteomes" id="UP001432216">
    <property type="component" value="Chromosome 4"/>
</dbReference>
<dbReference type="GeneID" id="89989702"/>
<dbReference type="EMBL" id="CP143809">
    <property type="protein sequence ID" value="WVO21620.1"/>
    <property type="molecule type" value="Genomic_DNA"/>
</dbReference>
<reference evidence="3 4" key="1">
    <citation type="submission" date="2024-01" db="EMBL/GenBank/DDBJ databases">
        <title>Comparative genomics of Cryptococcus and Kwoniella reveals pathogenesis evolution and contrasting modes of karyotype evolution via chromosome fusion or intercentromeric recombination.</title>
        <authorList>
            <person name="Coelho M.A."/>
            <person name="David-Palma M."/>
            <person name="Shea T."/>
            <person name="Bowers K."/>
            <person name="McGinley-Smith S."/>
            <person name="Mohammad A.W."/>
            <person name="Gnirke A."/>
            <person name="Yurkov A.M."/>
            <person name="Nowrousian M."/>
            <person name="Sun S."/>
            <person name="Cuomo C.A."/>
            <person name="Heitman J."/>
        </authorList>
    </citation>
    <scope>NUCLEOTIDE SEQUENCE [LARGE SCALE GENOMIC DNA]</scope>
    <source>
        <strain evidence="3 4">7685027</strain>
    </source>
</reference>
<gene>
    <name evidence="3" type="ORF">IAS62_002929</name>
</gene>
<dbReference type="Pfam" id="PF16787">
    <property type="entry name" value="NDC10_II"/>
    <property type="match status" value="1"/>
</dbReference>
<feature type="region of interest" description="Disordered" evidence="1">
    <location>
        <begin position="34"/>
        <end position="60"/>
    </location>
</feature>
<sequence>MFIWDWVLRLPRNHATLDSFNPMLPAEVTIEQMAPQAESTRQTQAPSEQETSEEGPSDAERRNIAVRELEASFDLSVVGAGSRDTYYDGVSPEQMKDMYQHFIGRNSKQVAFLGMLLFARFQHHSEQLPGRVAPGLPNMSTRKSWYDLPLFSYKNQPAVARRFPVTQGAYYLPRDILCGEALLAKVFPDIERCQQQLHDPKRTETDMAGEAFIQFMLFLRRAFLQDAPHLRHRYPNLRIWDNPLFQDPLYLSHEARARQVANNSAVQASLRLRDALPELVNLVGTNFASINQTLRGFDDRVSQELAQLRSENRQLTSVVQEHQGMTAEFYRFIANALNGGGKAIQNLAEGRRAGPIIGDREVESTLRRRHEGDEVVSGDQRAFFTLDRTINDVETLWKEYKEEHGGRPPRQRDAKHSRLQASCERG</sequence>
<feature type="compositionally biased region" description="Basic and acidic residues" evidence="1">
    <location>
        <begin position="401"/>
        <end position="416"/>
    </location>
</feature>
<feature type="domain" description="Ndc10" evidence="2">
    <location>
        <begin position="164"/>
        <end position="248"/>
    </location>
</feature>
<evidence type="ECO:0000256" key="1">
    <source>
        <dbReference type="SAM" id="MobiDB-lite"/>
    </source>
</evidence>
<evidence type="ECO:0000259" key="2">
    <source>
        <dbReference type="Pfam" id="PF16787"/>
    </source>
</evidence>
<feature type="compositionally biased region" description="Polar residues" evidence="1">
    <location>
        <begin position="37"/>
        <end position="49"/>
    </location>
</feature>
<dbReference type="PANTHER" id="PTHR37784">
    <property type="entry name" value="PROTEIN MSN1"/>
    <property type="match status" value="1"/>
</dbReference>
<evidence type="ECO:0000313" key="4">
    <source>
        <dbReference type="Proteomes" id="UP001432216"/>
    </source>
</evidence>
<protein>
    <recommendedName>
        <fullName evidence="2">Ndc10 domain-containing protein</fullName>
    </recommendedName>
</protein>
<feature type="region of interest" description="Disordered" evidence="1">
    <location>
        <begin position="401"/>
        <end position="426"/>
    </location>
</feature>
<proteinExistence type="predicted"/>
<dbReference type="RefSeq" id="XP_064720859.1">
    <property type="nucleotide sequence ID" value="XM_064864787.1"/>
</dbReference>
<dbReference type="PANTHER" id="PTHR37784:SF2">
    <property type="entry name" value="HIGH-OSMOLARITY-INDUCED TRANSCRIPTION PROTEIN 1"/>
    <property type="match status" value="1"/>
</dbReference>
<dbReference type="InterPro" id="IPR038279">
    <property type="entry name" value="Ndc10_dom2_sf"/>
</dbReference>
<dbReference type="Gene3D" id="1.10.443.20">
    <property type="entry name" value="Centromere DNA-binding protein complex CBF3 subunit, domain 2"/>
    <property type="match status" value="1"/>
</dbReference>
<keyword evidence="4" id="KW-1185">Reference proteome</keyword>
<accession>A0ABZ2ASW5</accession>
<organism evidence="3 4">
    <name type="scientific">Cryptococcus decagattii</name>
    <dbReference type="NCBI Taxonomy" id="1859122"/>
    <lineage>
        <taxon>Eukaryota</taxon>
        <taxon>Fungi</taxon>
        <taxon>Dikarya</taxon>
        <taxon>Basidiomycota</taxon>
        <taxon>Agaricomycotina</taxon>
        <taxon>Tremellomycetes</taxon>
        <taxon>Tremellales</taxon>
        <taxon>Cryptococcaceae</taxon>
        <taxon>Cryptococcus</taxon>
        <taxon>Cryptococcus gattii species complex</taxon>
    </lineage>
</organism>
<dbReference type="InterPro" id="IPR052146">
    <property type="entry name" value="HOT1"/>
</dbReference>
<evidence type="ECO:0000313" key="3">
    <source>
        <dbReference type="EMBL" id="WVO21620.1"/>
    </source>
</evidence>
<dbReference type="InterPro" id="IPR031872">
    <property type="entry name" value="NDC10_II"/>
</dbReference>
<name>A0ABZ2ASW5_9TREE</name>